<dbReference type="Pfam" id="PF00069">
    <property type="entry name" value="Pkinase"/>
    <property type="match status" value="1"/>
</dbReference>
<evidence type="ECO:0000256" key="5">
    <source>
        <dbReference type="ARBA" id="ARBA00022490"/>
    </source>
</evidence>
<dbReference type="GO" id="GO:0004674">
    <property type="term" value="F:protein serine/threonine kinase activity"/>
    <property type="evidence" value="ECO:0007669"/>
    <property type="project" value="UniProtKB-KW"/>
</dbReference>
<feature type="compositionally biased region" description="Basic and acidic residues" evidence="19">
    <location>
        <begin position="463"/>
        <end position="484"/>
    </location>
</feature>
<evidence type="ECO:0000256" key="17">
    <source>
        <dbReference type="ARBA" id="ARBA00060750"/>
    </source>
</evidence>
<keyword evidence="11" id="KW-0653">Protein transport</keyword>
<dbReference type="GO" id="GO:0005776">
    <property type="term" value="C:autophagosome"/>
    <property type="evidence" value="ECO:0007669"/>
    <property type="project" value="TreeGrafter"/>
</dbReference>
<keyword evidence="9" id="KW-0418">Kinase</keyword>
<dbReference type="SUPFAM" id="SSF56112">
    <property type="entry name" value="Protein kinase-like (PK-like)"/>
    <property type="match status" value="1"/>
</dbReference>
<feature type="compositionally biased region" description="Polar residues" evidence="19">
    <location>
        <begin position="539"/>
        <end position="559"/>
    </location>
</feature>
<dbReference type="PANTHER" id="PTHR24348">
    <property type="entry name" value="SERINE/THREONINE-PROTEIN KINASE UNC-51-RELATED"/>
    <property type="match status" value="1"/>
</dbReference>
<feature type="compositionally biased region" description="Low complexity" evidence="19">
    <location>
        <begin position="807"/>
        <end position="819"/>
    </location>
</feature>
<dbReference type="Gene3D" id="1.10.510.10">
    <property type="entry name" value="Transferase(Phosphotransferase) domain 1"/>
    <property type="match status" value="1"/>
</dbReference>
<feature type="region of interest" description="Disordered" evidence="19">
    <location>
        <begin position="316"/>
        <end position="484"/>
    </location>
</feature>
<evidence type="ECO:0000256" key="16">
    <source>
        <dbReference type="ARBA" id="ARBA00048679"/>
    </source>
</evidence>
<comment type="subcellular location">
    <subcellularLocation>
        <location evidence="1">Cytoplasm</location>
    </subcellularLocation>
    <subcellularLocation>
        <location evidence="2">Preautophagosomal structure membrane</location>
        <topology evidence="2">Peripheral membrane protein</topology>
    </subcellularLocation>
</comment>
<dbReference type="PROSITE" id="PS00108">
    <property type="entry name" value="PROTEIN_KINASE_ST"/>
    <property type="match status" value="1"/>
</dbReference>
<dbReference type="PANTHER" id="PTHR24348:SF22">
    <property type="entry name" value="NON-SPECIFIC SERINE_THREONINE PROTEIN KINASE"/>
    <property type="match status" value="1"/>
</dbReference>
<dbReference type="Pfam" id="PF21127">
    <property type="entry name" value="ATG1-like_MIT2"/>
    <property type="match status" value="1"/>
</dbReference>
<feature type="region of interest" description="Disordered" evidence="19">
    <location>
        <begin position="800"/>
        <end position="819"/>
    </location>
</feature>
<evidence type="ECO:0000256" key="14">
    <source>
        <dbReference type="ARBA" id="ARBA00030237"/>
    </source>
</evidence>
<comment type="similarity">
    <text evidence="17">Belongs to the protein kinase superfamily. Ser/Thr protein kinase family. APG1/unc-51/ULK1 subfamily.</text>
</comment>
<keyword evidence="8 18" id="KW-0547">Nucleotide-binding</keyword>
<comment type="catalytic activity">
    <reaction evidence="16">
        <text>L-seryl-[protein] + ATP = O-phospho-L-seryl-[protein] + ADP + H(+)</text>
        <dbReference type="Rhea" id="RHEA:17989"/>
        <dbReference type="Rhea" id="RHEA-COMP:9863"/>
        <dbReference type="Rhea" id="RHEA-COMP:11604"/>
        <dbReference type="ChEBI" id="CHEBI:15378"/>
        <dbReference type="ChEBI" id="CHEBI:29999"/>
        <dbReference type="ChEBI" id="CHEBI:30616"/>
        <dbReference type="ChEBI" id="CHEBI:83421"/>
        <dbReference type="ChEBI" id="CHEBI:456216"/>
        <dbReference type="EC" id="2.7.11.1"/>
    </reaction>
</comment>
<name>A0A9P4SI43_9PEZI</name>
<dbReference type="GO" id="GO:0000422">
    <property type="term" value="P:autophagy of mitochondrion"/>
    <property type="evidence" value="ECO:0007669"/>
    <property type="project" value="TreeGrafter"/>
</dbReference>
<dbReference type="Proteomes" id="UP000799429">
    <property type="component" value="Unassembled WGS sequence"/>
</dbReference>
<dbReference type="GO" id="GO:0015031">
    <property type="term" value="P:protein transport"/>
    <property type="evidence" value="ECO:0007669"/>
    <property type="project" value="UniProtKB-KW"/>
</dbReference>
<keyword evidence="12" id="KW-0072">Autophagy</keyword>
<feature type="compositionally biased region" description="Basic and acidic residues" evidence="19">
    <location>
        <begin position="335"/>
        <end position="352"/>
    </location>
</feature>
<evidence type="ECO:0000256" key="19">
    <source>
        <dbReference type="SAM" id="MobiDB-lite"/>
    </source>
</evidence>
<evidence type="ECO:0000256" key="4">
    <source>
        <dbReference type="ARBA" id="ARBA00022448"/>
    </source>
</evidence>
<feature type="region of interest" description="Disordered" evidence="19">
    <location>
        <begin position="515"/>
        <end position="583"/>
    </location>
</feature>
<dbReference type="OrthoDB" id="346907at2759"/>
<comment type="catalytic activity">
    <reaction evidence="15">
        <text>L-threonyl-[protein] + ATP = O-phospho-L-threonyl-[protein] + ADP + H(+)</text>
        <dbReference type="Rhea" id="RHEA:46608"/>
        <dbReference type="Rhea" id="RHEA-COMP:11060"/>
        <dbReference type="Rhea" id="RHEA-COMP:11605"/>
        <dbReference type="ChEBI" id="CHEBI:15378"/>
        <dbReference type="ChEBI" id="CHEBI:30013"/>
        <dbReference type="ChEBI" id="CHEBI:30616"/>
        <dbReference type="ChEBI" id="CHEBI:61977"/>
        <dbReference type="ChEBI" id="CHEBI:456216"/>
        <dbReference type="EC" id="2.7.11.1"/>
    </reaction>
</comment>
<feature type="compositionally biased region" description="Polar residues" evidence="19">
    <location>
        <begin position="353"/>
        <end position="363"/>
    </location>
</feature>
<evidence type="ECO:0000256" key="7">
    <source>
        <dbReference type="ARBA" id="ARBA00022679"/>
    </source>
</evidence>
<dbReference type="GO" id="GO:0000045">
    <property type="term" value="P:autophagosome assembly"/>
    <property type="evidence" value="ECO:0007669"/>
    <property type="project" value="TreeGrafter"/>
</dbReference>
<evidence type="ECO:0000256" key="9">
    <source>
        <dbReference type="ARBA" id="ARBA00022777"/>
    </source>
</evidence>
<evidence type="ECO:0000256" key="11">
    <source>
        <dbReference type="ARBA" id="ARBA00022927"/>
    </source>
</evidence>
<evidence type="ECO:0000313" key="21">
    <source>
        <dbReference type="EMBL" id="KAF2842674.1"/>
    </source>
</evidence>
<keyword evidence="10 18" id="KW-0067">ATP-binding</keyword>
<evidence type="ECO:0000313" key="22">
    <source>
        <dbReference type="Proteomes" id="UP000799429"/>
    </source>
</evidence>
<dbReference type="EMBL" id="MU006089">
    <property type="protein sequence ID" value="KAF2842674.1"/>
    <property type="molecule type" value="Genomic_DNA"/>
</dbReference>
<dbReference type="GO" id="GO:0061709">
    <property type="term" value="P:reticulophagy"/>
    <property type="evidence" value="ECO:0007669"/>
    <property type="project" value="TreeGrafter"/>
</dbReference>
<feature type="domain" description="Protein kinase" evidence="20">
    <location>
        <begin position="5"/>
        <end position="310"/>
    </location>
</feature>
<dbReference type="PROSITE" id="PS50011">
    <property type="entry name" value="PROTEIN_KINASE_DOM"/>
    <property type="match status" value="1"/>
</dbReference>
<dbReference type="InterPro" id="IPR045269">
    <property type="entry name" value="Atg1-like"/>
</dbReference>
<dbReference type="InterPro" id="IPR022708">
    <property type="entry name" value="Atg1-like_tMIT"/>
</dbReference>
<gene>
    <name evidence="21" type="ORF">M501DRAFT_925422</name>
</gene>
<dbReference type="Pfam" id="PF12063">
    <property type="entry name" value="ATG1-like_MIT1"/>
    <property type="match status" value="1"/>
</dbReference>
<evidence type="ECO:0000256" key="13">
    <source>
        <dbReference type="ARBA" id="ARBA00023136"/>
    </source>
</evidence>
<proteinExistence type="inferred from homology"/>
<dbReference type="GO" id="GO:0042594">
    <property type="term" value="P:response to starvation"/>
    <property type="evidence" value="ECO:0007669"/>
    <property type="project" value="TreeGrafter"/>
</dbReference>
<feature type="compositionally biased region" description="Low complexity" evidence="19">
    <location>
        <begin position="386"/>
        <end position="398"/>
    </location>
</feature>
<dbReference type="InterPro" id="IPR048941">
    <property type="entry name" value="ATG1-like_MIT2"/>
</dbReference>
<evidence type="ECO:0000256" key="6">
    <source>
        <dbReference type="ARBA" id="ARBA00022527"/>
    </source>
</evidence>
<keyword evidence="4" id="KW-0813">Transport</keyword>
<keyword evidence="5" id="KW-0963">Cytoplasm</keyword>
<dbReference type="PROSITE" id="PS00107">
    <property type="entry name" value="PROTEIN_KINASE_ATP"/>
    <property type="match status" value="1"/>
</dbReference>
<dbReference type="FunFam" id="3.30.200.20:FF:000042">
    <property type="entry name" value="Aurora kinase A"/>
    <property type="match status" value="1"/>
</dbReference>
<evidence type="ECO:0000256" key="8">
    <source>
        <dbReference type="ARBA" id="ARBA00022741"/>
    </source>
</evidence>
<evidence type="ECO:0000256" key="12">
    <source>
        <dbReference type="ARBA" id="ARBA00023006"/>
    </source>
</evidence>
<feature type="compositionally biased region" description="Acidic residues" evidence="19">
    <location>
        <begin position="318"/>
        <end position="328"/>
    </location>
</feature>
<organism evidence="21 22">
    <name type="scientific">Patellaria atrata CBS 101060</name>
    <dbReference type="NCBI Taxonomy" id="1346257"/>
    <lineage>
        <taxon>Eukaryota</taxon>
        <taxon>Fungi</taxon>
        <taxon>Dikarya</taxon>
        <taxon>Ascomycota</taxon>
        <taxon>Pezizomycotina</taxon>
        <taxon>Dothideomycetes</taxon>
        <taxon>Dothideomycetes incertae sedis</taxon>
        <taxon>Patellariales</taxon>
        <taxon>Patellariaceae</taxon>
        <taxon>Patellaria</taxon>
    </lineage>
</organism>
<dbReference type="InterPro" id="IPR011009">
    <property type="entry name" value="Kinase-like_dom_sf"/>
</dbReference>
<dbReference type="EC" id="2.7.11.1" evidence="3"/>
<dbReference type="GO" id="GO:0005524">
    <property type="term" value="F:ATP binding"/>
    <property type="evidence" value="ECO:0007669"/>
    <property type="project" value="UniProtKB-UniRule"/>
</dbReference>
<dbReference type="GO" id="GO:0005829">
    <property type="term" value="C:cytosol"/>
    <property type="evidence" value="ECO:0007669"/>
    <property type="project" value="TreeGrafter"/>
</dbReference>
<comment type="caution">
    <text evidence="21">The sequence shown here is derived from an EMBL/GenBank/DDBJ whole genome shotgun (WGS) entry which is preliminary data.</text>
</comment>
<dbReference type="GO" id="GO:0010506">
    <property type="term" value="P:regulation of autophagy"/>
    <property type="evidence" value="ECO:0007669"/>
    <property type="project" value="InterPro"/>
</dbReference>
<keyword evidence="7" id="KW-0808">Transferase</keyword>
<dbReference type="SMART" id="SM00220">
    <property type="entry name" value="S_TKc"/>
    <property type="match status" value="1"/>
</dbReference>
<keyword evidence="13" id="KW-0472">Membrane</keyword>
<dbReference type="AlphaFoldDB" id="A0A9P4SI43"/>
<reference evidence="21" key="1">
    <citation type="journal article" date="2020" name="Stud. Mycol.">
        <title>101 Dothideomycetes genomes: a test case for predicting lifestyles and emergence of pathogens.</title>
        <authorList>
            <person name="Haridas S."/>
            <person name="Albert R."/>
            <person name="Binder M."/>
            <person name="Bloem J."/>
            <person name="Labutti K."/>
            <person name="Salamov A."/>
            <person name="Andreopoulos B."/>
            <person name="Baker S."/>
            <person name="Barry K."/>
            <person name="Bills G."/>
            <person name="Bluhm B."/>
            <person name="Cannon C."/>
            <person name="Castanera R."/>
            <person name="Culley D."/>
            <person name="Daum C."/>
            <person name="Ezra D."/>
            <person name="Gonzalez J."/>
            <person name="Henrissat B."/>
            <person name="Kuo A."/>
            <person name="Liang C."/>
            <person name="Lipzen A."/>
            <person name="Lutzoni F."/>
            <person name="Magnuson J."/>
            <person name="Mondo S."/>
            <person name="Nolan M."/>
            <person name="Ohm R."/>
            <person name="Pangilinan J."/>
            <person name="Park H.-J."/>
            <person name="Ramirez L."/>
            <person name="Alfaro M."/>
            <person name="Sun H."/>
            <person name="Tritt A."/>
            <person name="Yoshinaga Y."/>
            <person name="Zwiers L.-H."/>
            <person name="Turgeon B."/>
            <person name="Goodwin S."/>
            <person name="Spatafora J."/>
            <person name="Crous P."/>
            <person name="Grigoriev I."/>
        </authorList>
    </citation>
    <scope>NUCLEOTIDE SEQUENCE</scope>
    <source>
        <strain evidence="21">CBS 101060</strain>
    </source>
</reference>
<feature type="binding site" evidence="18">
    <location>
        <position position="34"/>
    </location>
    <ligand>
        <name>ATP</name>
        <dbReference type="ChEBI" id="CHEBI:30616"/>
    </ligand>
</feature>
<evidence type="ECO:0000256" key="18">
    <source>
        <dbReference type="PROSITE-ProRule" id="PRU10141"/>
    </source>
</evidence>
<evidence type="ECO:0000259" key="20">
    <source>
        <dbReference type="PROSITE" id="PS50011"/>
    </source>
</evidence>
<dbReference type="FunFam" id="1.10.510.10:FF:000817">
    <property type="entry name" value="Serine/threonine-protein kinase ATG1"/>
    <property type="match status" value="1"/>
</dbReference>
<dbReference type="CDD" id="cd14009">
    <property type="entry name" value="STKc_ATG1_ULK_like"/>
    <property type="match status" value="1"/>
</dbReference>
<evidence type="ECO:0000256" key="2">
    <source>
        <dbReference type="ARBA" id="ARBA00004623"/>
    </source>
</evidence>
<evidence type="ECO:0000256" key="15">
    <source>
        <dbReference type="ARBA" id="ARBA00047899"/>
    </source>
</evidence>
<evidence type="ECO:0000256" key="3">
    <source>
        <dbReference type="ARBA" id="ARBA00012513"/>
    </source>
</evidence>
<dbReference type="GO" id="GO:0034727">
    <property type="term" value="P:piecemeal microautophagy of the nucleus"/>
    <property type="evidence" value="ECO:0007669"/>
    <property type="project" value="TreeGrafter"/>
</dbReference>
<dbReference type="InterPro" id="IPR017441">
    <property type="entry name" value="Protein_kinase_ATP_BS"/>
</dbReference>
<dbReference type="GO" id="GO:0034045">
    <property type="term" value="C:phagophore assembly site membrane"/>
    <property type="evidence" value="ECO:0007669"/>
    <property type="project" value="UniProtKB-SubCell"/>
</dbReference>
<feature type="region of interest" description="Disordered" evidence="19">
    <location>
        <begin position="935"/>
        <end position="965"/>
    </location>
</feature>
<accession>A0A9P4SI43</accession>
<evidence type="ECO:0000256" key="1">
    <source>
        <dbReference type="ARBA" id="ARBA00004496"/>
    </source>
</evidence>
<sequence>MIGQFRKLEEIGKGSFAMVYRGIHVKHRSLVAIKSVHLAKLNKKLKENLLSEIKILKSLHHPHIVALIDCQESTQYMHLVMEFCELGDLSTFIKKRNSLGEHEATADMIRKYPNPAVGGLNEVVVRHFLKQMASALRFLRARNFVHRDIKPQNLLLNPSPRFWAKTRPEMMPLAVDENSLVPAAGLESLPMLKIADFGFARFLPQTSLAETLCGSPLYMAPEILRYEKYGAGADLWSVGTVLHEMMVSKPPFRANNHVELLRKIEKQDDRIKFPEGCELSREMKTLIRALLKKSPTERMSYEDFFASPVISDDIPGLVEDDLPAEPEPETPALSRRMEKQPSRSSNKSREQSEYQQQDSNIYSISPRDGGTSPKVPMSRTSSTDQRSATSSRPPSSNRRYSHVPAPTSEQQYVSVRERRPSMISHATAPARQIHDRVPTTTAALRERRDSRPSPTQSPLPTDYYDRDRTSQRRAEERELRETRERAAQDVAFERDYVLVEKRQVEVNALADELAASPQLHSNSRDHSSSPQYGGIVRRPTTQGAPSSTTGATSNPSRAISISRPREAMHQRTNSYERRYGPNASSATSAISKALNMANFRLFGYGLSPPSGKGPSPPQGYGAYPSYPTAQGSLVVIADGRTPESRDQDTKVLVLIEELASRSDVVYGFAEVKYKQLLPATPANDRGLGIGPVGDVENPDDDDLTIDAVVIISEEALVLYVKALSILARGMDLAADWWDQKNRGEIISEHTSPRSGSPRSNVGAVGARMNNVVQWVRERFNECVQKSDFVSQKLVDAQKRLPLDHPGHPSNHHSASTSATSIGTSAENIILTTGITAEKLMYDRAVEMSRSAAVSELVGDNFVDCEINYCTAIRMLEAILESDEGPSSRRSSITKVNEELINGLETEDRQTVIKLVESIKGRLKALRKKIEIQKANKRSSITGMPGGVPSRLSPSATPLTGVTPPR</sequence>
<feature type="compositionally biased region" description="Basic and acidic residues" evidence="19">
    <location>
        <begin position="563"/>
        <end position="579"/>
    </location>
</feature>
<dbReference type="InterPro" id="IPR000719">
    <property type="entry name" value="Prot_kinase_dom"/>
</dbReference>
<dbReference type="InterPro" id="IPR008271">
    <property type="entry name" value="Ser/Thr_kinase_AS"/>
</dbReference>
<evidence type="ECO:0000256" key="10">
    <source>
        <dbReference type="ARBA" id="ARBA00022840"/>
    </source>
</evidence>
<keyword evidence="6" id="KW-0723">Serine/threonine-protein kinase</keyword>
<protein>
    <recommendedName>
        <fullName evidence="3">non-specific serine/threonine protein kinase</fullName>
        <ecNumber evidence="3">2.7.11.1</ecNumber>
    </recommendedName>
    <alternativeName>
        <fullName evidence="14">Autophagy-related protein 1</fullName>
    </alternativeName>
</protein>
<keyword evidence="22" id="KW-1185">Reference proteome</keyword>